<dbReference type="RefSeq" id="WP_090160437.1">
    <property type="nucleotide sequence ID" value="NZ_FMWK01000001.1"/>
</dbReference>
<dbReference type="InterPro" id="IPR029063">
    <property type="entry name" value="SAM-dependent_MTases_sf"/>
</dbReference>
<dbReference type="SUPFAM" id="SSF53335">
    <property type="entry name" value="S-adenosyl-L-methionine-dependent methyltransferases"/>
    <property type="match status" value="1"/>
</dbReference>
<name>A0A1G5RPZ1_PSEXY</name>
<organism evidence="1 2">
    <name type="scientific">Pseudobutyrivibrio xylanivorans</name>
    <dbReference type="NCBI Taxonomy" id="185007"/>
    <lineage>
        <taxon>Bacteria</taxon>
        <taxon>Bacillati</taxon>
        <taxon>Bacillota</taxon>
        <taxon>Clostridia</taxon>
        <taxon>Lachnospirales</taxon>
        <taxon>Lachnospiraceae</taxon>
        <taxon>Pseudobutyrivibrio</taxon>
    </lineage>
</organism>
<dbReference type="Gene3D" id="3.40.50.720">
    <property type="entry name" value="NAD(P)-binding Rossmann-like Domain"/>
    <property type="match status" value="1"/>
</dbReference>
<proteinExistence type="predicted"/>
<protein>
    <submittedName>
        <fullName evidence="1">Uncharacterized protein</fullName>
    </submittedName>
</protein>
<gene>
    <name evidence="1" type="ORF">SAMN02910350_00067</name>
</gene>
<sequence length="302" mass="35199">MSNPGVIKLVETTINGHKLWLDDNIGECIHIHYDQIRIDLSICDFLRLTEDLEIIMKKIMGKELCNLDKRFLYIEMDYINQISDITSREVYLKDLRVSGEDGIKKLRDSIRVKALNGELNIDDYKNRSTNFYRQSNSTRLKDIFEEIKEVGYKDEEDCIWIIQGQNIIIDGWHRAACLYYINEKTKVLVKEVVLKHKPENIKRVVPNGMMDKNSKIAIYGAGENGQNYFKQFRELGYKIVAWFDSDSNRICSRLGFPILNPDKIGEVEFDYIVISILDEDVCKQVETIIENKGIEKSRIICP</sequence>
<dbReference type="AlphaFoldDB" id="A0A1G5RPZ1"/>
<dbReference type="EMBL" id="FMWK01000001">
    <property type="protein sequence ID" value="SCZ76077.1"/>
    <property type="molecule type" value="Genomic_DNA"/>
</dbReference>
<evidence type="ECO:0000313" key="2">
    <source>
        <dbReference type="Proteomes" id="UP000199428"/>
    </source>
</evidence>
<accession>A0A1G5RPZ1</accession>
<dbReference type="Proteomes" id="UP000199428">
    <property type="component" value="Unassembled WGS sequence"/>
</dbReference>
<evidence type="ECO:0000313" key="1">
    <source>
        <dbReference type="EMBL" id="SCZ76077.1"/>
    </source>
</evidence>
<reference evidence="1 2" key="1">
    <citation type="submission" date="2016-10" db="EMBL/GenBank/DDBJ databases">
        <authorList>
            <person name="de Groot N.N."/>
        </authorList>
    </citation>
    <scope>NUCLEOTIDE SEQUENCE [LARGE SCALE GENOMIC DNA]</scope>
    <source>
        <strain evidence="1 2">DSM 10317</strain>
    </source>
</reference>